<evidence type="ECO:0000313" key="2">
    <source>
        <dbReference type="EMBL" id="CAA9474574.1"/>
    </source>
</evidence>
<gene>
    <name evidence="2" type="ORF">AVDCRST_MAG67-436</name>
</gene>
<keyword evidence="1" id="KW-1133">Transmembrane helix</keyword>
<accession>A0A6J4RIY7</accession>
<name>A0A6J4RIY7_9ACTN</name>
<organism evidence="2">
    <name type="scientific">uncultured Solirubrobacteraceae bacterium</name>
    <dbReference type="NCBI Taxonomy" id="1162706"/>
    <lineage>
        <taxon>Bacteria</taxon>
        <taxon>Bacillati</taxon>
        <taxon>Actinomycetota</taxon>
        <taxon>Thermoleophilia</taxon>
        <taxon>Solirubrobacterales</taxon>
        <taxon>Solirubrobacteraceae</taxon>
        <taxon>environmental samples</taxon>
    </lineage>
</organism>
<reference evidence="2" key="1">
    <citation type="submission" date="2020-02" db="EMBL/GenBank/DDBJ databases">
        <authorList>
            <person name="Meier V. D."/>
        </authorList>
    </citation>
    <scope>NUCLEOTIDE SEQUENCE</scope>
    <source>
        <strain evidence="2">AVDCRST_MAG67</strain>
    </source>
</reference>
<keyword evidence="1" id="KW-0812">Transmembrane</keyword>
<dbReference type="EMBL" id="CADCVQ010000017">
    <property type="protein sequence ID" value="CAA9474574.1"/>
    <property type="molecule type" value="Genomic_DNA"/>
</dbReference>
<protein>
    <submittedName>
        <fullName evidence="2">Uncharacterized protein</fullName>
    </submittedName>
</protein>
<feature type="transmembrane region" description="Helical" evidence="1">
    <location>
        <begin position="12"/>
        <end position="37"/>
    </location>
</feature>
<feature type="transmembrane region" description="Helical" evidence="1">
    <location>
        <begin position="49"/>
        <end position="67"/>
    </location>
</feature>
<proteinExistence type="predicted"/>
<sequence>MPGRCHHRAVAAFARAVLLAIALGLVLGVGLGVVGQLASDLDGRLYGDLVFRLCSAAGLLVVLPWPLSCAAAPAQCSAPGRCIAAR</sequence>
<evidence type="ECO:0000256" key="1">
    <source>
        <dbReference type="SAM" id="Phobius"/>
    </source>
</evidence>
<keyword evidence="1" id="KW-0472">Membrane</keyword>
<dbReference type="AlphaFoldDB" id="A0A6J4RIY7"/>